<dbReference type="AlphaFoldDB" id="A0A852Z561"/>
<name>A0A852Z561_9ACTN</name>
<organism evidence="2 3">
    <name type="scientific">Actinopolymorpha rutila</name>
    <dbReference type="NCBI Taxonomy" id="446787"/>
    <lineage>
        <taxon>Bacteria</taxon>
        <taxon>Bacillati</taxon>
        <taxon>Actinomycetota</taxon>
        <taxon>Actinomycetes</taxon>
        <taxon>Propionibacteriales</taxon>
        <taxon>Actinopolymorphaceae</taxon>
        <taxon>Actinopolymorpha</taxon>
    </lineage>
</organism>
<protein>
    <submittedName>
        <fullName evidence="2">CubicO group peptidase (Beta-lactamase class C family)</fullName>
    </submittedName>
</protein>
<reference evidence="2 3" key="1">
    <citation type="submission" date="2020-07" db="EMBL/GenBank/DDBJ databases">
        <title>Sequencing the genomes of 1000 actinobacteria strains.</title>
        <authorList>
            <person name="Klenk H.-P."/>
        </authorList>
    </citation>
    <scope>NUCLEOTIDE SEQUENCE [LARGE SCALE GENOMIC DNA]</scope>
    <source>
        <strain evidence="2 3">DSM 18448</strain>
    </source>
</reference>
<feature type="domain" description="Beta-lactamase-related" evidence="1">
    <location>
        <begin position="12"/>
        <end position="341"/>
    </location>
</feature>
<evidence type="ECO:0000313" key="2">
    <source>
        <dbReference type="EMBL" id="NYH87981.1"/>
    </source>
</evidence>
<dbReference type="SUPFAM" id="SSF56601">
    <property type="entry name" value="beta-lactamase/transpeptidase-like"/>
    <property type="match status" value="1"/>
</dbReference>
<dbReference type="PANTHER" id="PTHR46825">
    <property type="entry name" value="D-ALANYL-D-ALANINE-CARBOXYPEPTIDASE/ENDOPEPTIDASE AMPH"/>
    <property type="match status" value="1"/>
</dbReference>
<evidence type="ECO:0000313" key="3">
    <source>
        <dbReference type="Proteomes" id="UP000579605"/>
    </source>
</evidence>
<dbReference type="PANTHER" id="PTHR46825:SF15">
    <property type="entry name" value="BETA-LACTAMASE-RELATED DOMAIN-CONTAINING PROTEIN"/>
    <property type="match status" value="1"/>
</dbReference>
<dbReference type="InterPro" id="IPR001466">
    <property type="entry name" value="Beta-lactam-related"/>
</dbReference>
<proteinExistence type="predicted"/>
<sequence>MQGQVTVLDVAEAAGELGVPGVAVGVDHGGKREIVTYGVTSVEHGRPVDEATLFQIGSTAKTFTATAIMVLVDQGRIELDQPVRRYLPELRLRDDSTTETLTVGRLLNHTAGWDGGDVWTDTGEGDDALERSAALLADLPQQFAPGTDASYNNAAFVLAGRVVEKVTGETFERALGRLVLDPLGLRRTLTSLNEIMTRPFAVGHRAVGAAGPADGTLSVCRPWSDPRGYLPAGARLASSLDDQLTWARFQLGDGRSPDGTRVLSEQRLRAMHTPTTSHELWPGVQVGIAWLLREIDGVRLIEHHGDVSGQHSTVTVVPEHDFAIVVLTNATPSGRELAERVVRETLETRLGLVERPPEPLSLSPDELAPYAGRYRTEGLDLRVVVDGEGLVIHGTLTDDGVAETLEFPSRLLPNERFLVVGGPFAGLQGEFVREAAAGAVVAVKHVGRLVPRAAEPSA</sequence>
<dbReference type="Proteomes" id="UP000579605">
    <property type="component" value="Unassembled WGS sequence"/>
</dbReference>
<dbReference type="InterPro" id="IPR012338">
    <property type="entry name" value="Beta-lactam/transpept-like"/>
</dbReference>
<dbReference type="InterPro" id="IPR050491">
    <property type="entry name" value="AmpC-like"/>
</dbReference>
<evidence type="ECO:0000259" key="1">
    <source>
        <dbReference type="Pfam" id="PF00144"/>
    </source>
</evidence>
<dbReference type="Pfam" id="PF00144">
    <property type="entry name" value="Beta-lactamase"/>
    <property type="match status" value="1"/>
</dbReference>
<dbReference type="RefSeq" id="WP_179785957.1">
    <property type="nucleotide sequence ID" value="NZ_BAAARR010000004.1"/>
</dbReference>
<dbReference type="Gene3D" id="3.40.710.10">
    <property type="entry name" value="DD-peptidase/beta-lactamase superfamily"/>
    <property type="match status" value="1"/>
</dbReference>
<accession>A0A852Z561</accession>
<dbReference type="EMBL" id="JACBZH010000001">
    <property type="protein sequence ID" value="NYH87981.1"/>
    <property type="molecule type" value="Genomic_DNA"/>
</dbReference>
<keyword evidence="3" id="KW-1185">Reference proteome</keyword>
<gene>
    <name evidence="2" type="ORF">F4554_000619</name>
</gene>
<comment type="caution">
    <text evidence="2">The sequence shown here is derived from an EMBL/GenBank/DDBJ whole genome shotgun (WGS) entry which is preliminary data.</text>
</comment>